<sequence length="90" mass="10154">MLRMFIGRYQSEAAPIGLDGLAERETIRLACALSRPLRPIDVQEQLQVNHRIAVRTLRSLSEKGLFTPLSGTQGKHIVRYEMNPAALRLL</sequence>
<dbReference type="Proteomes" id="UP001153404">
    <property type="component" value="Unassembled WGS sequence"/>
</dbReference>
<organism evidence="1 2">
    <name type="scientific">Cohnella rhizosphaerae</name>
    <dbReference type="NCBI Taxonomy" id="1457232"/>
    <lineage>
        <taxon>Bacteria</taxon>
        <taxon>Bacillati</taxon>
        <taxon>Bacillota</taxon>
        <taxon>Bacilli</taxon>
        <taxon>Bacillales</taxon>
        <taxon>Paenibacillaceae</taxon>
        <taxon>Cohnella</taxon>
    </lineage>
</organism>
<proteinExistence type="predicted"/>
<protein>
    <submittedName>
        <fullName evidence="1">Uncharacterized protein</fullName>
    </submittedName>
</protein>
<evidence type="ECO:0000313" key="1">
    <source>
        <dbReference type="EMBL" id="MDG0808004.1"/>
    </source>
</evidence>
<dbReference type="EMBL" id="JAPDIA010000001">
    <property type="protein sequence ID" value="MDG0808004.1"/>
    <property type="molecule type" value="Genomic_DNA"/>
</dbReference>
<name>A0A9X4QR93_9BACL</name>
<keyword evidence="2" id="KW-1185">Reference proteome</keyword>
<gene>
    <name evidence="1" type="ORF">OMP40_00240</name>
</gene>
<comment type="caution">
    <text evidence="1">The sequence shown here is derived from an EMBL/GenBank/DDBJ whole genome shotgun (WGS) entry which is preliminary data.</text>
</comment>
<accession>A0A9X4QR93</accession>
<evidence type="ECO:0000313" key="2">
    <source>
        <dbReference type="Proteomes" id="UP001153404"/>
    </source>
</evidence>
<reference evidence="1" key="1">
    <citation type="submission" date="2022-10" db="EMBL/GenBank/DDBJ databases">
        <title>Comparative genomic analysis of Cohnella hashimotonis sp. nov., isolated from the International Space Station.</title>
        <authorList>
            <person name="Simpson A."/>
            <person name="Venkateswaran K."/>
        </authorList>
    </citation>
    <scope>NUCLEOTIDE SEQUENCE</scope>
    <source>
        <strain evidence="1">DSM 28161</strain>
    </source>
</reference>
<dbReference type="AlphaFoldDB" id="A0A9X4QR93"/>
<dbReference type="RefSeq" id="WP_277528206.1">
    <property type="nucleotide sequence ID" value="NZ_JAPDIA010000001.1"/>
</dbReference>